<evidence type="ECO:0000313" key="3">
    <source>
        <dbReference type="Proteomes" id="UP000177625"/>
    </source>
</evidence>
<sequence length="199" mass="20076">MDSLANSYGAGNGPNGTTPLTNGVSVPVAANNGTIFYAGEDDEDDGGNFIPTESQRRDYAANGYMDDFGSEEGGASIEDIPDFSIGSGANQATLNNGDYAVGGPSATQNPSGSLGASLTNGNGANGVVGAVGGLNQAPGSMGGILTNRVSVNGPSAQPAATTSASIAAAQRRIFENMLRYEGFSADNIHSILDLYDQSR</sequence>
<proteinExistence type="predicted"/>
<dbReference type="AlphaFoldDB" id="A0A1E1MU33"/>
<name>A0A1E1MU33_RHYSE</name>
<dbReference type="EMBL" id="FJVC01000610">
    <property type="protein sequence ID" value="CZT52597.1"/>
    <property type="molecule type" value="Genomic_DNA"/>
</dbReference>
<feature type="region of interest" description="Disordered" evidence="1">
    <location>
        <begin position="1"/>
        <end position="24"/>
    </location>
</feature>
<dbReference type="Proteomes" id="UP000177625">
    <property type="component" value="Unassembled WGS sequence"/>
</dbReference>
<evidence type="ECO:0000313" key="2">
    <source>
        <dbReference type="EMBL" id="CZT52597.1"/>
    </source>
</evidence>
<organism evidence="2 3">
    <name type="scientific">Rhynchosporium secalis</name>
    <name type="common">Barley scald fungus</name>
    <dbReference type="NCBI Taxonomy" id="38038"/>
    <lineage>
        <taxon>Eukaryota</taxon>
        <taxon>Fungi</taxon>
        <taxon>Dikarya</taxon>
        <taxon>Ascomycota</taxon>
        <taxon>Pezizomycotina</taxon>
        <taxon>Leotiomycetes</taxon>
        <taxon>Helotiales</taxon>
        <taxon>Ploettnerulaceae</taxon>
        <taxon>Rhynchosporium</taxon>
    </lineage>
</organism>
<protein>
    <submittedName>
        <fullName evidence="2">Uncharacterized protein</fullName>
    </submittedName>
</protein>
<keyword evidence="3" id="KW-1185">Reference proteome</keyword>
<gene>
    <name evidence="2" type="ORF">RSE6_13947</name>
</gene>
<evidence type="ECO:0000256" key="1">
    <source>
        <dbReference type="SAM" id="MobiDB-lite"/>
    </source>
</evidence>
<feature type="compositionally biased region" description="Polar residues" evidence="1">
    <location>
        <begin position="15"/>
        <end position="24"/>
    </location>
</feature>
<accession>A0A1E1MU33</accession>
<reference evidence="3" key="1">
    <citation type="submission" date="2016-03" db="EMBL/GenBank/DDBJ databases">
        <authorList>
            <person name="Guldener U."/>
        </authorList>
    </citation>
    <scope>NUCLEOTIDE SEQUENCE [LARGE SCALE GENOMIC DNA]</scope>
</reference>